<dbReference type="NCBIfam" id="NF033621">
    <property type="entry name" value="de_GSH_amidase"/>
    <property type="match status" value="1"/>
</dbReference>
<accession>A0A0F5K4E1</accession>
<reference evidence="3 4" key="1">
    <citation type="submission" date="2015-03" db="EMBL/GenBank/DDBJ databases">
        <title>Draft Genome Sequence of Burkholderia andropogonis type strain ICMP2807, isolated from Sorghum bicolor.</title>
        <authorList>
            <person name="Lopes-Santos L."/>
            <person name="Castro D.B."/>
            <person name="Ottoboni L.M."/>
            <person name="Park D."/>
            <person name="Weirc B.S."/>
            <person name="Destefano S.A."/>
        </authorList>
    </citation>
    <scope>NUCLEOTIDE SEQUENCE [LARGE SCALE GENOMIC DNA]</scope>
    <source>
        <strain evidence="3 4">ICMP2807</strain>
    </source>
</reference>
<dbReference type="RefSeq" id="WP_046152383.1">
    <property type="nucleotide sequence ID" value="NZ_CADFGU010000008.1"/>
</dbReference>
<feature type="domain" description="CN hydrolase" evidence="2">
    <location>
        <begin position="1"/>
        <end position="245"/>
    </location>
</feature>
<dbReference type="AlphaFoldDB" id="A0A0F5K4E1"/>
<organism evidence="3 4">
    <name type="scientific">Robbsia andropogonis</name>
    <dbReference type="NCBI Taxonomy" id="28092"/>
    <lineage>
        <taxon>Bacteria</taxon>
        <taxon>Pseudomonadati</taxon>
        <taxon>Pseudomonadota</taxon>
        <taxon>Betaproteobacteria</taxon>
        <taxon>Burkholderiales</taxon>
        <taxon>Burkholderiaceae</taxon>
        <taxon>Robbsia</taxon>
    </lineage>
</organism>
<dbReference type="InterPro" id="IPR003010">
    <property type="entry name" value="C-N_Hydrolase"/>
</dbReference>
<evidence type="ECO:0000313" key="4">
    <source>
        <dbReference type="Proteomes" id="UP000033618"/>
    </source>
</evidence>
<dbReference type="EMBL" id="LAQU01000004">
    <property type="protein sequence ID" value="KKB64402.1"/>
    <property type="molecule type" value="Genomic_DNA"/>
</dbReference>
<evidence type="ECO:0000259" key="2">
    <source>
        <dbReference type="PROSITE" id="PS50263"/>
    </source>
</evidence>
<dbReference type="PROSITE" id="PS50263">
    <property type="entry name" value="CN_HYDROLASE"/>
    <property type="match status" value="1"/>
</dbReference>
<evidence type="ECO:0000256" key="1">
    <source>
        <dbReference type="ARBA" id="ARBA00010613"/>
    </source>
</evidence>
<dbReference type="PROSITE" id="PS01227">
    <property type="entry name" value="UPF0012"/>
    <property type="match status" value="1"/>
</dbReference>
<proteinExistence type="inferred from homology"/>
<dbReference type="OrthoDB" id="9811121at2"/>
<dbReference type="Pfam" id="PF00795">
    <property type="entry name" value="CN_hydrolase"/>
    <property type="match status" value="1"/>
</dbReference>
<dbReference type="Proteomes" id="UP000033618">
    <property type="component" value="Unassembled WGS sequence"/>
</dbReference>
<dbReference type="PANTHER" id="PTHR23088:SF27">
    <property type="entry name" value="DEAMINATED GLUTATHIONE AMIDASE"/>
    <property type="match status" value="1"/>
</dbReference>
<gene>
    <name evidence="3" type="ORF">WM40_05615</name>
</gene>
<dbReference type="PANTHER" id="PTHR23088">
    <property type="entry name" value="NITRILASE-RELATED"/>
    <property type="match status" value="1"/>
</dbReference>
<dbReference type="Gene3D" id="3.60.110.10">
    <property type="entry name" value="Carbon-nitrogen hydrolase"/>
    <property type="match status" value="1"/>
</dbReference>
<evidence type="ECO:0000313" key="3">
    <source>
        <dbReference type="EMBL" id="KKB64402.1"/>
    </source>
</evidence>
<comment type="caution">
    <text evidence="3">The sequence shown here is derived from an EMBL/GenBank/DDBJ whole genome shotgun (WGS) entry which is preliminary data.</text>
</comment>
<name>A0A0F5K4E1_9BURK</name>
<dbReference type="GO" id="GO:0016787">
    <property type="term" value="F:hydrolase activity"/>
    <property type="evidence" value="ECO:0007669"/>
    <property type="project" value="UniProtKB-KW"/>
</dbReference>
<dbReference type="PATRIC" id="fig|28092.6.peg.1338"/>
<comment type="similarity">
    <text evidence="1">Belongs to the carbon-nitrogen hydrolase superfamily. NIT1/NIT2 family.</text>
</comment>
<dbReference type="InterPro" id="IPR001110">
    <property type="entry name" value="UPF0012_CS"/>
</dbReference>
<keyword evidence="4" id="KW-1185">Reference proteome</keyword>
<dbReference type="InterPro" id="IPR036526">
    <property type="entry name" value="C-N_Hydrolase_sf"/>
</dbReference>
<keyword evidence="3" id="KW-0378">Hydrolase</keyword>
<dbReference type="InterPro" id="IPR047999">
    <property type="entry name" value="De_GSH_amidase"/>
</dbReference>
<dbReference type="SUPFAM" id="SSF56317">
    <property type="entry name" value="Carbon-nitrogen hydrolase"/>
    <property type="match status" value="1"/>
</dbReference>
<sequence length="275" mass="29566">MKAAIGQYVVDKDPAVNTERASASIAQAHLAGAHLLVLPEMALALDPTDADLARRSAQPLDGPFVTALSHASANAPGMTIVFTMPEPVLGDNTQDGGKAYNTQVALRDGKLIAEYRKIHLYDAFNMQESKRIAPGDAVPPLLDVHGMKIGMMTCYDVRFPELARRLAIDGADALVLPSAWIKGPMKEWHWEVLCTARALENTCYMVACGECGPRNIGASMVVDPLGVCIARAADTPTLLFAELLPERIAQARASLPSLANRRFGTPELAVNSHSR</sequence>
<protein>
    <submittedName>
        <fullName evidence="3">Hydrolase</fullName>
    </submittedName>
</protein>
<dbReference type="CDD" id="cd07581">
    <property type="entry name" value="nitrilase_3"/>
    <property type="match status" value="1"/>
</dbReference>
<dbReference type="STRING" id="28092.WM40_05615"/>